<dbReference type="GO" id="GO:0006270">
    <property type="term" value="P:DNA replication initiation"/>
    <property type="evidence" value="ECO:0007669"/>
    <property type="project" value="TreeGrafter"/>
</dbReference>
<feature type="binding site" evidence="8">
    <location>
        <position position="401"/>
    </location>
    <ligand>
        <name>Zn(2+)</name>
        <dbReference type="ChEBI" id="CHEBI:29105"/>
        <label>2</label>
    </ligand>
</feature>
<feature type="binding site" evidence="8">
    <location>
        <position position="374"/>
    </location>
    <ligand>
        <name>Zn(2+)</name>
        <dbReference type="ChEBI" id="CHEBI:29105"/>
        <label>1</label>
    </ligand>
</feature>
<dbReference type="InterPro" id="IPR041222">
    <property type="entry name" value="PriA_3primeBD"/>
</dbReference>
<dbReference type="GO" id="GO:0006302">
    <property type="term" value="P:double-strand break repair"/>
    <property type="evidence" value="ECO:0007669"/>
    <property type="project" value="InterPro"/>
</dbReference>
<evidence type="ECO:0000259" key="9">
    <source>
        <dbReference type="Pfam" id="PF17764"/>
    </source>
</evidence>
<protein>
    <recommendedName>
        <fullName evidence="8">Probable replication restart protein PriA</fullName>
    </recommendedName>
    <alternativeName>
        <fullName evidence="8">Putative ATP-dependent DNA helicase PriA</fullName>
    </alternativeName>
</protein>
<evidence type="ECO:0000256" key="5">
    <source>
        <dbReference type="ARBA" id="ARBA00022833"/>
    </source>
</evidence>
<evidence type="ECO:0000313" key="10">
    <source>
        <dbReference type="EMBL" id="GEO88105.1"/>
    </source>
</evidence>
<organism evidence="10 11">
    <name type="scientific">Aeromicrobium flavum</name>
    <dbReference type="NCBI Taxonomy" id="416568"/>
    <lineage>
        <taxon>Bacteria</taxon>
        <taxon>Bacillati</taxon>
        <taxon>Actinomycetota</taxon>
        <taxon>Actinomycetes</taxon>
        <taxon>Propionibacteriales</taxon>
        <taxon>Nocardioidaceae</taxon>
        <taxon>Aeromicrobium</taxon>
    </lineage>
</organism>
<proteinExistence type="inferred from homology"/>
<accession>A0A512HRM2</accession>
<dbReference type="HAMAP" id="MF_00983">
    <property type="entry name" value="PriA"/>
    <property type="match status" value="1"/>
</dbReference>
<dbReference type="GO" id="GO:0043138">
    <property type="term" value="F:3'-5' DNA helicase activity"/>
    <property type="evidence" value="ECO:0007669"/>
    <property type="project" value="TreeGrafter"/>
</dbReference>
<feature type="binding site" evidence="8">
    <location>
        <position position="398"/>
    </location>
    <ligand>
        <name>Zn(2+)</name>
        <dbReference type="ChEBI" id="CHEBI:29105"/>
        <label>2</label>
    </ligand>
</feature>
<evidence type="ECO:0000256" key="6">
    <source>
        <dbReference type="ARBA" id="ARBA00022840"/>
    </source>
</evidence>
<evidence type="ECO:0000256" key="8">
    <source>
        <dbReference type="HAMAP-Rule" id="MF_00983"/>
    </source>
</evidence>
<keyword evidence="1 8" id="KW-0639">Primosome</keyword>
<dbReference type="GO" id="GO:0006269">
    <property type="term" value="P:DNA replication, synthesis of primer"/>
    <property type="evidence" value="ECO:0007669"/>
    <property type="project" value="UniProtKB-KW"/>
</dbReference>
<feature type="binding site" evidence="8">
    <location>
        <position position="383"/>
    </location>
    <ligand>
        <name>Zn(2+)</name>
        <dbReference type="ChEBI" id="CHEBI:29105"/>
        <label>2</label>
    </ligand>
</feature>
<dbReference type="EMBL" id="BJZQ01000001">
    <property type="protein sequence ID" value="GEO88105.1"/>
    <property type="molecule type" value="Genomic_DNA"/>
</dbReference>
<comment type="caution">
    <text evidence="8">As this protein does not have any detectable helicase domains, it probably does not have helicase activity.</text>
</comment>
<dbReference type="GO" id="GO:0008270">
    <property type="term" value="F:zinc ion binding"/>
    <property type="evidence" value="ECO:0007669"/>
    <property type="project" value="UniProtKB-UniRule"/>
</dbReference>
<keyword evidence="6 8" id="KW-0067">ATP-binding</keyword>
<keyword evidence="11" id="KW-1185">Reference proteome</keyword>
<dbReference type="RefSeq" id="WP_222593346.1">
    <property type="nucleotide sequence ID" value="NZ_BAAAYQ010000001.1"/>
</dbReference>
<evidence type="ECO:0000313" key="11">
    <source>
        <dbReference type="Proteomes" id="UP000321769"/>
    </source>
</evidence>
<comment type="subunit">
    <text evidence="8">Component of the replication restart primosome.</text>
</comment>
<dbReference type="Gene3D" id="3.40.1440.60">
    <property type="entry name" value="PriA, 3(prime) DNA-binding domain"/>
    <property type="match status" value="1"/>
</dbReference>
<dbReference type="GO" id="GO:0003677">
    <property type="term" value="F:DNA binding"/>
    <property type="evidence" value="ECO:0007669"/>
    <property type="project" value="UniProtKB-UniRule"/>
</dbReference>
<keyword evidence="7 8" id="KW-0238">DNA-binding</keyword>
<dbReference type="AlphaFoldDB" id="A0A512HRM2"/>
<dbReference type="InterPro" id="IPR005259">
    <property type="entry name" value="PriA"/>
</dbReference>
<dbReference type="Gene3D" id="3.40.50.300">
    <property type="entry name" value="P-loop containing nucleotide triphosphate hydrolases"/>
    <property type="match status" value="1"/>
</dbReference>
<dbReference type="Proteomes" id="UP000321769">
    <property type="component" value="Unassembled WGS sequence"/>
</dbReference>
<reference evidence="10 11" key="1">
    <citation type="submission" date="2019-07" db="EMBL/GenBank/DDBJ databases">
        <title>Whole genome shotgun sequence of Aeromicrobium flavum NBRC 107625.</title>
        <authorList>
            <person name="Hosoyama A."/>
            <person name="Uohara A."/>
            <person name="Ohji S."/>
            <person name="Ichikawa N."/>
        </authorList>
    </citation>
    <scope>NUCLEOTIDE SEQUENCE [LARGE SCALE GENOMIC DNA]</scope>
    <source>
        <strain evidence="10 11">NBRC 107625</strain>
    </source>
</reference>
<evidence type="ECO:0000256" key="1">
    <source>
        <dbReference type="ARBA" id="ARBA00022515"/>
    </source>
</evidence>
<dbReference type="PANTHER" id="PTHR30580">
    <property type="entry name" value="PRIMOSOMAL PROTEIN N"/>
    <property type="match status" value="1"/>
</dbReference>
<feature type="binding site" evidence="8">
    <location>
        <position position="371"/>
    </location>
    <ligand>
        <name>Zn(2+)</name>
        <dbReference type="ChEBI" id="CHEBI:29105"/>
        <label>1</label>
    </ligand>
</feature>
<comment type="caution">
    <text evidence="10">The sequence shown here is derived from an EMBL/GenBank/DDBJ whole genome shotgun (WGS) entry which is preliminary data.</text>
</comment>
<dbReference type="Pfam" id="PF17764">
    <property type="entry name" value="PriA_3primeBD"/>
    <property type="match status" value="1"/>
</dbReference>
<name>A0A512HRM2_9ACTN</name>
<evidence type="ECO:0000256" key="3">
    <source>
        <dbReference type="ARBA" id="ARBA00022723"/>
    </source>
</evidence>
<evidence type="ECO:0000256" key="2">
    <source>
        <dbReference type="ARBA" id="ARBA00022705"/>
    </source>
</evidence>
<comment type="cofactor">
    <cofactor evidence="8">
        <name>Zn(2+)</name>
        <dbReference type="ChEBI" id="CHEBI:29105"/>
    </cofactor>
    <text evidence="8">Binds 2 zinc ions per subunit.</text>
</comment>
<feature type="domain" description="Primosomal protein N' 3' DNA-binding" evidence="9">
    <location>
        <begin position="10"/>
        <end position="109"/>
    </location>
</feature>
<comment type="function">
    <text evidence="8">Initiates the restart of stalled replication forks, which reloads the replicative helicase on sites other than the origin of replication. Recognizes and binds to abandoned replication forks and remodels them to uncover a helicase loading site. Promotes assembly of the primosome at these replication forks.</text>
</comment>
<evidence type="ECO:0000256" key="4">
    <source>
        <dbReference type="ARBA" id="ARBA00022741"/>
    </source>
</evidence>
<gene>
    <name evidence="10" type="primary">priA_2</name>
    <name evidence="8" type="synonym">priA</name>
    <name evidence="10" type="ORF">AFL01nite_04320</name>
</gene>
<dbReference type="PANTHER" id="PTHR30580:SF0">
    <property type="entry name" value="PRIMOSOMAL PROTEIN N"/>
    <property type="match status" value="1"/>
</dbReference>
<feature type="binding site" evidence="8">
    <location>
        <position position="410"/>
    </location>
    <ligand>
        <name>Zn(2+)</name>
        <dbReference type="ChEBI" id="CHEBI:29105"/>
        <label>1</label>
    </ligand>
</feature>
<sequence length="631" mass="67459">MSPAQRRVARILVDTPLSHLDRPFDYAIPDDLAEAVVPGCRVKVRFAGRLVDGYVLDLASDTEHEGRLAPIAKVVSSEPVLVPEVALLARQVADRYAGTVGDVLRLAIPPRHARAEAHPGGAEPPEPPAIGEASWHAYVHGAAFVRALAARESPRAVLNTLPRHEPERAVAEAVSATVRSGRTAVVCVPDVRDAARWDAVFTEALGPGVHVTLTAADKPAARYRNFLKASRGEVRVVLGTRGAAYAPLRDLGLVVVWDDGDDLHAEPRAPYPHTREVLLTRAVETGAGVLIAGHARTSEAQSLVEQGWCAEIVADQPARRREWPVVDVTDGTEHGAAPARLPAPVFEAVRRAEGPVLVQVPRRGYRTSLVCDSCRTPAQCPACAGPLVQHRADAPLVCRWCATTVAAWRCGECSGTRLRAPVVGQLRTAEEFAAAFPGREVVTSGGDTVLDHLDRDDAVLVLATPGAEPSVTGGYAVVVLLDTWLMLARDDVRVFEESHRRWFNALALAGYGARAVAVGDTGMLQGLVRADPAGVAARELADRAQTHLPPVGRLATVDGPEDVITGLAARTWPPFVDVLGPVPVEPGRDRLILRVPRREGLALARVLKAVAAERSAAKEPPVRIQIDPVAF</sequence>
<comment type="similarity">
    <text evidence="8">Belongs to the helicase family. PriA subfamily.</text>
</comment>
<evidence type="ECO:0000256" key="7">
    <source>
        <dbReference type="ARBA" id="ARBA00023125"/>
    </source>
</evidence>
<dbReference type="GO" id="GO:0005524">
    <property type="term" value="F:ATP binding"/>
    <property type="evidence" value="ECO:0007669"/>
    <property type="project" value="UniProtKB-UniRule"/>
</dbReference>
<keyword evidence="2 8" id="KW-0235">DNA replication</keyword>
<keyword evidence="5 8" id="KW-0862">Zinc</keyword>
<dbReference type="GO" id="GO:0006310">
    <property type="term" value="P:DNA recombination"/>
    <property type="evidence" value="ECO:0007669"/>
    <property type="project" value="InterPro"/>
</dbReference>
<feature type="binding site" evidence="8">
    <location>
        <position position="380"/>
    </location>
    <ligand>
        <name>Zn(2+)</name>
        <dbReference type="ChEBI" id="CHEBI:29105"/>
        <label>2</label>
    </ligand>
</feature>
<dbReference type="InterPro" id="IPR027417">
    <property type="entry name" value="P-loop_NTPase"/>
</dbReference>
<feature type="binding site" evidence="8">
    <location>
        <position position="413"/>
    </location>
    <ligand>
        <name>Zn(2+)</name>
        <dbReference type="ChEBI" id="CHEBI:29105"/>
        <label>1</label>
    </ligand>
</feature>
<dbReference type="InterPro" id="IPR042115">
    <property type="entry name" value="PriA_3primeBD_sf"/>
</dbReference>
<keyword evidence="3 8" id="KW-0479">Metal-binding</keyword>
<keyword evidence="4 8" id="KW-0547">Nucleotide-binding</keyword>
<dbReference type="GO" id="GO:1990077">
    <property type="term" value="C:primosome complex"/>
    <property type="evidence" value="ECO:0007669"/>
    <property type="project" value="UniProtKB-UniRule"/>
</dbReference>